<organism evidence="1 2">
    <name type="scientific">Heracleum sosnowskyi</name>
    <dbReference type="NCBI Taxonomy" id="360622"/>
    <lineage>
        <taxon>Eukaryota</taxon>
        <taxon>Viridiplantae</taxon>
        <taxon>Streptophyta</taxon>
        <taxon>Embryophyta</taxon>
        <taxon>Tracheophyta</taxon>
        <taxon>Spermatophyta</taxon>
        <taxon>Magnoliopsida</taxon>
        <taxon>eudicotyledons</taxon>
        <taxon>Gunneridae</taxon>
        <taxon>Pentapetalae</taxon>
        <taxon>asterids</taxon>
        <taxon>campanulids</taxon>
        <taxon>Apiales</taxon>
        <taxon>Apiaceae</taxon>
        <taxon>Apioideae</taxon>
        <taxon>apioid superclade</taxon>
        <taxon>Tordylieae</taxon>
        <taxon>Tordyliinae</taxon>
        <taxon>Heracleum</taxon>
    </lineage>
</organism>
<comment type="caution">
    <text evidence="1">The sequence shown here is derived from an EMBL/GenBank/DDBJ whole genome shotgun (WGS) entry which is preliminary data.</text>
</comment>
<proteinExistence type="predicted"/>
<evidence type="ECO:0000313" key="2">
    <source>
        <dbReference type="Proteomes" id="UP001237642"/>
    </source>
</evidence>
<evidence type="ECO:0008006" key="3">
    <source>
        <dbReference type="Google" id="ProtNLM"/>
    </source>
</evidence>
<name>A0AAD8J1Q0_9APIA</name>
<sequence>MKSRVENIEDEVVILRRAVATSISKGPGETHVKLKVPEPKNFEGSRSAKELENFLWDMEQYFKAAHVQSTEQVTITSTYLAGDAKLWGRTHVDDDVNDGRPKIETWESLKKELKDQFLPNCA</sequence>
<reference evidence="1" key="1">
    <citation type="submission" date="2023-02" db="EMBL/GenBank/DDBJ databases">
        <title>Genome of toxic invasive species Heracleum sosnowskyi carries increased number of genes despite the absence of recent whole-genome duplications.</title>
        <authorList>
            <person name="Schelkunov M."/>
            <person name="Shtratnikova V."/>
            <person name="Makarenko M."/>
            <person name="Klepikova A."/>
            <person name="Omelchenko D."/>
            <person name="Novikova G."/>
            <person name="Obukhova E."/>
            <person name="Bogdanov V."/>
            <person name="Penin A."/>
            <person name="Logacheva M."/>
        </authorList>
    </citation>
    <scope>NUCLEOTIDE SEQUENCE</scope>
    <source>
        <strain evidence="1">Hsosn_3</strain>
        <tissue evidence="1">Leaf</tissue>
    </source>
</reference>
<keyword evidence="2" id="KW-1185">Reference proteome</keyword>
<gene>
    <name evidence="1" type="ORF">POM88_014305</name>
</gene>
<reference evidence="1" key="2">
    <citation type="submission" date="2023-05" db="EMBL/GenBank/DDBJ databases">
        <authorList>
            <person name="Schelkunov M.I."/>
        </authorList>
    </citation>
    <scope>NUCLEOTIDE SEQUENCE</scope>
    <source>
        <strain evidence="1">Hsosn_3</strain>
        <tissue evidence="1">Leaf</tissue>
    </source>
</reference>
<dbReference type="Proteomes" id="UP001237642">
    <property type="component" value="Unassembled WGS sequence"/>
</dbReference>
<dbReference type="AlphaFoldDB" id="A0AAD8J1Q0"/>
<accession>A0AAD8J1Q0</accession>
<dbReference type="EMBL" id="JAUIZM010000003">
    <property type="protein sequence ID" value="KAK1395249.1"/>
    <property type="molecule type" value="Genomic_DNA"/>
</dbReference>
<protein>
    <recommendedName>
        <fullName evidence="3">Retrotransposon gag domain-containing protein</fullName>
    </recommendedName>
</protein>
<evidence type="ECO:0000313" key="1">
    <source>
        <dbReference type="EMBL" id="KAK1395249.1"/>
    </source>
</evidence>